<dbReference type="InterPro" id="IPR002545">
    <property type="entry name" value="CheW-lke_dom"/>
</dbReference>
<name>A0ABY1AB07_9LACO</name>
<dbReference type="InterPro" id="IPR036061">
    <property type="entry name" value="CheW-like_dom_sf"/>
</dbReference>
<sequence>MEQYVVFESHNQLFGLPVTIVRRVVETDKFIPLPEVADYVLGVYEYEEQMLPIIDLGRKLFNEFTEQTHDAKVILCNWRDQSLGIYVEKIIGIVYLETTDNQKDLEKAKLKRGYIGQFLKMDKDVVISLELDYLFNNDESSGLMSSLDDMEADKALSSISTDNSDADKETNE</sequence>
<dbReference type="InterPro" id="IPR039315">
    <property type="entry name" value="CheW"/>
</dbReference>
<organism evidence="2 3">
    <name type="scientific">Ligilactobacillus ruminis</name>
    <dbReference type="NCBI Taxonomy" id="1623"/>
    <lineage>
        <taxon>Bacteria</taxon>
        <taxon>Bacillati</taxon>
        <taxon>Bacillota</taxon>
        <taxon>Bacilli</taxon>
        <taxon>Lactobacillales</taxon>
        <taxon>Lactobacillaceae</taxon>
        <taxon>Ligilactobacillus</taxon>
    </lineage>
</organism>
<accession>A0ABY1AB07</accession>
<comment type="caution">
    <text evidence="2">The sequence shown here is derived from an EMBL/GenBank/DDBJ whole genome shotgun (WGS) entry which is preliminary data.</text>
</comment>
<dbReference type="Pfam" id="PF01584">
    <property type="entry name" value="CheW"/>
    <property type="match status" value="1"/>
</dbReference>
<reference evidence="2 3" key="1">
    <citation type="submission" date="2016-10" db="EMBL/GenBank/DDBJ databases">
        <authorList>
            <person name="Varghese N."/>
            <person name="Submissions S."/>
        </authorList>
    </citation>
    <scope>NUCLEOTIDE SEQUENCE [LARGE SCALE GENOMIC DNA]</scope>
    <source>
        <strain evidence="2 3">WC1T17</strain>
    </source>
</reference>
<dbReference type="PANTHER" id="PTHR22617">
    <property type="entry name" value="CHEMOTAXIS SENSOR HISTIDINE KINASE-RELATED"/>
    <property type="match status" value="1"/>
</dbReference>
<dbReference type="PROSITE" id="PS50851">
    <property type="entry name" value="CHEW"/>
    <property type="match status" value="1"/>
</dbReference>
<evidence type="ECO:0000313" key="3">
    <source>
        <dbReference type="Proteomes" id="UP000182089"/>
    </source>
</evidence>
<evidence type="ECO:0000313" key="2">
    <source>
        <dbReference type="EMBL" id="SEM60025.1"/>
    </source>
</evidence>
<dbReference type="Proteomes" id="UP000182089">
    <property type="component" value="Unassembled WGS sequence"/>
</dbReference>
<proteinExistence type="predicted"/>
<dbReference type="EMBL" id="FOCC01000005">
    <property type="protein sequence ID" value="SEM60025.1"/>
    <property type="molecule type" value="Genomic_DNA"/>
</dbReference>
<feature type="domain" description="CheW-like" evidence="1">
    <location>
        <begin position="1"/>
        <end position="140"/>
    </location>
</feature>
<gene>
    <name evidence="2" type="ORF">SAMN05216431_10517</name>
</gene>
<dbReference type="SMART" id="SM00260">
    <property type="entry name" value="CheW"/>
    <property type="match status" value="1"/>
</dbReference>
<dbReference type="Gene3D" id="2.40.50.180">
    <property type="entry name" value="CheA-289, Domain 4"/>
    <property type="match status" value="1"/>
</dbReference>
<dbReference type="SUPFAM" id="SSF50341">
    <property type="entry name" value="CheW-like"/>
    <property type="match status" value="1"/>
</dbReference>
<dbReference type="Gene3D" id="2.30.30.40">
    <property type="entry name" value="SH3 Domains"/>
    <property type="match status" value="1"/>
</dbReference>
<evidence type="ECO:0000259" key="1">
    <source>
        <dbReference type="PROSITE" id="PS50851"/>
    </source>
</evidence>
<dbReference type="PANTHER" id="PTHR22617:SF23">
    <property type="entry name" value="CHEMOTAXIS PROTEIN CHEW"/>
    <property type="match status" value="1"/>
</dbReference>
<protein>
    <submittedName>
        <fullName evidence="2">Purine-binding chemotaxis protein CheW</fullName>
    </submittedName>
</protein>